<dbReference type="Proteomes" id="UP001162031">
    <property type="component" value="Unassembled WGS sequence"/>
</dbReference>
<dbReference type="InterPro" id="IPR038727">
    <property type="entry name" value="NadR/Ttd14_AAA_dom"/>
</dbReference>
<feature type="domain" description="NadR/Ttd14 AAA" evidence="1">
    <location>
        <begin position="40"/>
        <end position="221"/>
    </location>
</feature>
<reference evidence="2" key="1">
    <citation type="submission" date="2022-12" db="EMBL/GenBank/DDBJ databases">
        <authorList>
            <person name="Webb A."/>
        </authorList>
    </citation>
    <scope>NUCLEOTIDE SEQUENCE</scope>
    <source>
        <strain evidence="2">Hp1</strain>
    </source>
</reference>
<evidence type="ECO:0000313" key="3">
    <source>
        <dbReference type="Proteomes" id="UP001162031"/>
    </source>
</evidence>
<dbReference type="FunFam" id="3.40.50.300:FF:002703">
    <property type="entry name" value="Predicted protein"/>
    <property type="match status" value="1"/>
</dbReference>
<organism evidence="2 3">
    <name type="scientific">Hyaloperonospora brassicae</name>
    <name type="common">Brassica downy mildew</name>
    <name type="synonym">Peronospora brassicae</name>
    <dbReference type="NCBI Taxonomy" id="162125"/>
    <lineage>
        <taxon>Eukaryota</taxon>
        <taxon>Sar</taxon>
        <taxon>Stramenopiles</taxon>
        <taxon>Oomycota</taxon>
        <taxon>Peronosporomycetes</taxon>
        <taxon>Peronosporales</taxon>
        <taxon>Peronosporaceae</taxon>
        <taxon>Hyaloperonospora</taxon>
    </lineage>
</organism>
<name>A0AAV0SXD1_HYABA</name>
<evidence type="ECO:0000313" key="2">
    <source>
        <dbReference type="EMBL" id="CAI5709026.1"/>
    </source>
</evidence>
<dbReference type="Pfam" id="PF13521">
    <property type="entry name" value="AAA_28"/>
    <property type="match status" value="1"/>
</dbReference>
<sequence>MSMGNFKLRSQDRVMTANASRPPLLSPLQTGQKDVAPIYKFVLTGGPCAGKTTSLDRLSTFFRDRGFRVYVVPEASTLLQTGGAFFLDLKQTDIVNFQWQILSLQMALEDSFTSLAKDSGRPCVILCDRGVMDGSAYMTLDQWEELKLAHELDTVTLRDTRYIAIFHLVTAADGAEKFYSLENNGVRIESMEQAKAVDARTCRAWIGHPKLYVFDNSTTFEGKMQRLVNTAAGLCGIPTTARASRKYLLASAPTDISFHHEDFEVEKVYLKPEATETSKDYSFVRCRSQYGIPAYGMTTVRYLDTGDAVHLKRILSAREYSYAVRHRRDPTRHVIKQQRMCFLHKNQSFQIHVYKEPAEVAGLALLHVQASCENGRDVVMPSFLNIEKEMPSSDETVSAYNVSRKDLVDTIKRTAYRPVAPSQ</sequence>
<proteinExistence type="predicted"/>
<dbReference type="GO" id="GO:0070300">
    <property type="term" value="F:phosphatidic acid binding"/>
    <property type="evidence" value="ECO:0007669"/>
    <property type="project" value="TreeGrafter"/>
</dbReference>
<dbReference type="InterPro" id="IPR053227">
    <property type="entry name" value="TRPL-trafficking_regulator"/>
</dbReference>
<dbReference type="SUPFAM" id="SSF52540">
    <property type="entry name" value="P-loop containing nucleoside triphosphate hydrolases"/>
    <property type="match status" value="1"/>
</dbReference>
<dbReference type="InterPro" id="IPR027417">
    <property type="entry name" value="P-loop_NTPase"/>
</dbReference>
<dbReference type="Gene3D" id="3.40.50.300">
    <property type="entry name" value="P-loop containing nucleotide triphosphate hydrolases"/>
    <property type="match status" value="1"/>
</dbReference>
<accession>A0AAV0SXD1</accession>
<dbReference type="GO" id="GO:0035091">
    <property type="term" value="F:phosphatidylinositol binding"/>
    <property type="evidence" value="ECO:0007669"/>
    <property type="project" value="TreeGrafter"/>
</dbReference>
<keyword evidence="3" id="KW-1185">Reference proteome</keyword>
<dbReference type="Gene3D" id="2.40.320.10">
    <property type="entry name" value="Hypothetical Protein Pfu-838710-001"/>
    <property type="match status" value="1"/>
</dbReference>
<evidence type="ECO:0000259" key="1">
    <source>
        <dbReference type="Pfam" id="PF13521"/>
    </source>
</evidence>
<dbReference type="AlphaFoldDB" id="A0AAV0SXD1"/>
<dbReference type="PANTHER" id="PTHR34932:SF1">
    <property type="entry name" value="TRPL TRANSLOCATION DEFECT PROTEIN 14"/>
    <property type="match status" value="1"/>
</dbReference>
<dbReference type="GO" id="GO:0005525">
    <property type="term" value="F:GTP binding"/>
    <property type="evidence" value="ECO:0007669"/>
    <property type="project" value="TreeGrafter"/>
</dbReference>
<dbReference type="EMBL" id="CANTFL010000028">
    <property type="protein sequence ID" value="CAI5709026.1"/>
    <property type="molecule type" value="Genomic_DNA"/>
</dbReference>
<protein>
    <recommendedName>
        <fullName evidence="1">NadR/Ttd14 AAA domain-containing protein</fullName>
    </recommendedName>
</protein>
<gene>
    <name evidence="2" type="ORF">HBR001_LOCUS199</name>
</gene>
<dbReference type="PANTHER" id="PTHR34932">
    <property type="entry name" value="TRPL TRANSLOCATION DEFECT PROTEIN 14"/>
    <property type="match status" value="1"/>
</dbReference>
<comment type="caution">
    <text evidence="2">The sequence shown here is derived from an EMBL/GenBank/DDBJ whole genome shotgun (WGS) entry which is preliminary data.</text>
</comment>